<protein>
    <recommendedName>
        <fullName evidence="6">Arca-like protein</fullName>
    </recommendedName>
</protein>
<evidence type="ECO:0000313" key="5">
    <source>
        <dbReference type="Proteomes" id="UP001408356"/>
    </source>
</evidence>
<gene>
    <name evidence="4" type="ORF">SUNI508_08499</name>
</gene>
<dbReference type="Proteomes" id="UP001408356">
    <property type="component" value="Unassembled WGS sequence"/>
</dbReference>
<dbReference type="InterPro" id="IPR021858">
    <property type="entry name" value="Fun_TF"/>
</dbReference>
<evidence type="ECO:0000256" key="2">
    <source>
        <dbReference type="ARBA" id="ARBA00023242"/>
    </source>
</evidence>
<dbReference type="EMBL" id="JARVKF010000394">
    <property type="protein sequence ID" value="KAK9418070.1"/>
    <property type="molecule type" value="Genomic_DNA"/>
</dbReference>
<feature type="region of interest" description="Disordered" evidence="3">
    <location>
        <begin position="1"/>
        <end position="72"/>
    </location>
</feature>
<feature type="compositionally biased region" description="Polar residues" evidence="3">
    <location>
        <begin position="19"/>
        <end position="49"/>
    </location>
</feature>
<organism evidence="4 5">
    <name type="scientific">Seiridium unicorne</name>
    <dbReference type="NCBI Taxonomy" id="138068"/>
    <lineage>
        <taxon>Eukaryota</taxon>
        <taxon>Fungi</taxon>
        <taxon>Dikarya</taxon>
        <taxon>Ascomycota</taxon>
        <taxon>Pezizomycotina</taxon>
        <taxon>Sordariomycetes</taxon>
        <taxon>Xylariomycetidae</taxon>
        <taxon>Amphisphaeriales</taxon>
        <taxon>Sporocadaceae</taxon>
        <taxon>Seiridium</taxon>
    </lineage>
</organism>
<accession>A0ABR2UTT1</accession>
<dbReference type="Pfam" id="PF11951">
    <property type="entry name" value="Fungal_trans_2"/>
    <property type="match status" value="1"/>
</dbReference>
<dbReference type="PANTHER" id="PTHR37534:SF2">
    <property type="entry name" value="N-ACETYLTRANSFERASE DOMAIN-CONTAINING PROTEIN"/>
    <property type="match status" value="1"/>
</dbReference>
<keyword evidence="5" id="KW-1185">Reference proteome</keyword>
<evidence type="ECO:0000313" key="4">
    <source>
        <dbReference type="EMBL" id="KAK9418070.1"/>
    </source>
</evidence>
<sequence>MSSLEDNGSSETPRDTAISHLSPQSRHSASSSVGTPTTSRKPETGSQRSYRVRFRHTLNPSVTPQRPSEDKRDYVFAADQRWVRAPRSFNFVDETQEIISIHEAETSDTELEDAASARLETIDERYASYERFEPASTATAASSAGRPKRLAEFELPRRKRTLSSHSSIGASSTSEINDLLADSSIGAQAIRPSDAVSSPPMVHSNAPGLHQLLNASVLLDSPSYEPVFEVSPLTHTGCVPFFTNEEQQPLSSFQLEQPRWPLKDCEEAFLFQYFVREIAPLFDLCDNLRHFAKVVPKRAPFCPPLLNAMLATSAKRLSRIGNMDTLTVDRYYQECLRSLIPSLSSETAVQDENLLAATVILRYMEETDVAFSASGSQSHHIGTRVFLAAQENNDEFSGLRLASFWIALRQEIFMAFIHSRPVHASLLSKNIAPVLEGSGDECSYANKVILHCAYCIQFCFGSQEQRPSVWNELSNYLDQWNDNKPWCFESMSPEEADDARFLPEIIYVSDEVLTGMQHYYLGRLVLEAHNPDTPRLGPARRLALDGVNEKLKKLVRIICGISESNTQHAPAYVNAAVSIVMAGDRFIERQEQEALYRILVKIEKEMAWPTGAAQIDLKNAWGWSKTPDMSIAGILNENAGIVV</sequence>
<evidence type="ECO:0000256" key="1">
    <source>
        <dbReference type="ARBA" id="ARBA00004123"/>
    </source>
</evidence>
<feature type="compositionally biased region" description="Low complexity" evidence="3">
    <location>
        <begin position="135"/>
        <end position="144"/>
    </location>
</feature>
<keyword evidence="2" id="KW-0539">Nucleus</keyword>
<evidence type="ECO:0008006" key="6">
    <source>
        <dbReference type="Google" id="ProtNLM"/>
    </source>
</evidence>
<comment type="subcellular location">
    <subcellularLocation>
        <location evidence="1">Nucleus</location>
    </subcellularLocation>
</comment>
<feature type="compositionally biased region" description="Polar residues" evidence="3">
    <location>
        <begin position="1"/>
        <end position="11"/>
    </location>
</feature>
<reference evidence="4 5" key="1">
    <citation type="journal article" date="2024" name="J. Plant Pathol.">
        <title>Sequence and assembly of the genome of Seiridium unicorne, isolate CBS 538.82, causal agent of cypress canker disease.</title>
        <authorList>
            <person name="Scali E."/>
            <person name="Rocca G.D."/>
            <person name="Danti R."/>
            <person name="Garbelotto M."/>
            <person name="Barberini S."/>
            <person name="Baroncelli R."/>
            <person name="Emiliani G."/>
        </authorList>
    </citation>
    <scope>NUCLEOTIDE SEQUENCE [LARGE SCALE GENOMIC DNA]</scope>
    <source>
        <strain evidence="4 5">BM-138-508</strain>
    </source>
</reference>
<comment type="caution">
    <text evidence="4">The sequence shown here is derived from an EMBL/GenBank/DDBJ whole genome shotgun (WGS) entry which is preliminary data.</text>
</comment>
<dbReference type="PANTHER" id="PTHR37534">
    <property type="entry name" value="TRANSCRIPTIONAL ACTIVATOR PROTEIN UGA3"/>
    <property type="match status" value="1"/>
</dbReference>
<proteinExistence type="predicted"/>
<name>A0ABR2UTT1_9PEZI</name>
<feature type="region of interest" description="Disordered" evidence="3">
    <location>
        <begin position="133"/>
        <end position="170"/>
    </location>
</feature>
<evidence type="ECO:0000256" key="3">
    <source>
        <dbReference type="SAM" id="MobiDB-lite"/>
    </source>
</evidence>